<reference evidence="6" key="1">
    <citation type="submission" date="2017-06" db="EMBL/GenBank/DDBJ databases">
        <authorList>
            <person name="Varghese N."/>
            <person name="Submissions S."/>
        </authorList>
    </citation>
    <scope>NUCLEOTIDE SEQUENCE [LARGE SCALE GENOMIC DNA]</scope>
    <source>
        <strain evidence="6">JAD2</strain>
    </source>
</reference>
<keyword evidence="2" id="KW-0812">Transmembrane</keyword>
<dbReference type="PRINTS" id="PR01217">
    <property type="entry name" value="PRICHEXTENSN"/>
</dbReference>
<feature type="compositionally biased region" description="Pro residues" evidence="1">
    <location>
        <begin position="268"/>
        <end position="290"/>
    </location>
</feature>
<evidence type="ECO:0000259" key="4">
    <source>
        <dbReference type="Pfam" id="PF18915"/>
    </source>
</evidence>
<feature type="transmembrane region" description="Helical" evidence="2">
    <location>
        <begin position="85"/>
        <end position="106"/>
    </location>
</feature>
<keyword evidence="2" id="KW-1133">Transmembrane helix</keyword>
<dbReference type="EMBL" id="FYEK01000020">
    <property type="protein sequence ID" value="SNB61948.1"/>
    <property type="molecule type" value="Genomic_DNA"/>
</dbReference>
<feature type="domain" description="DUF5666" evidence="3">
    <location>
        <begin position="166"/>
        <end position="219"/>
    </location>
</feature>
<feature type="compositionally biased region" description="Polar residues" evidence="1">
    <location>
        <begin position="252"/>
        <end position="265"/>
    </location>
</feature>
<evidence type="ECO:0000256" key="2">
    <source>
        <dbReference type="SAM" id="Phobius"/>
    </source>
</evidence>
<keyword evidence="2" id="KW-0472">Membrane</keyword>
<dbReference type="OrthoDB" id="164136at2"/>
<evidence type="ECO:0000259" key="3">
    <source>
        <dbReference type="Pfam" id="PF18914"/>
    </source>
</evidence>
<proteinExistence type="predicted"/>
<dbReference type="Pfam" id="PF18914">
    <property type="entry name" value="DUF5666"/>
    <property type="match status" value="2"/>
</dbReference>
<keyword evidence="6" id="KW-1185">Reference proteome</keyword>
<dbReference type="Pfam" id="PF18915">
    <property type="entry name" value="DUF5667"/>
    <property type="match status" value="1"/>
</dbReference>
<dbReference type="InterPro" id="IPR043724">
    <property type="entry name" value="DUF5666"/>
</dbReference>
<dbReference type="InterPro" id="IPR043725">
    <property type="entry name" value="DUF5667"/>
</dbReference>
<evidence type="ECO:0000313" key="6">
    <source>
        <dbReference type="Proteomes" id="UP000197025"/>
    </source>
</evidence>
<name>A0A212QQY3_9CHLR</name>
<accession>A0A212QQY3</accession>
<dbReference type="InParanoid" id="A0A212QQY3"/>
<evidence type="ECO:0000313" key="5">
    <source>
        <dbReference type="EMBL" id="SNB61948.1"/>
    </source>
</evidence>
<feature type="domain" description="DUF5666" evidence="3">
    <location>
        <begin position="315"/>
        <end position="369"/>
    </location>
</feature>
<gene>
    <name evidence="5" type="ORF">SAMN02746019_00027930</name>
</gene>
<evidence type="ECO:0008006" key="7">
    <source>
        <dbReference type="Google" id="ProtNLM"/>
    </source>
</evidence>
<feature type="region of interest" description="Disordered" evidence="1">
    <location>
        <begin position="225"/>
        <end position="309"/>
    </location>
</feature>
<evidence type="ECO:0000256" key="1">
    <source>
        <dbReference type="SAM" id="MobiDB-lite"/>
    </source>
</evidence>
<protein>
    <recommendedName>
        <fullName evidence="7">DUF5667 domain-containing protein</fullName>
    </recommendedName>
</protein>
<dbReference type="AlphaFoldDB" id="A0A212QQY3"/>
<feature type="domain" description="DUF5667" evidence="4">
    <location>
        <begin position="109"/>
        <end position="157"/>
    </location>
</feature>
<sequence length="372" mass="40379">MARREEELEQALRLLREGAPLEAVVARYPELAPALRAARLLERARPPGPSLRAELASRAAFLRRAEELRAARRPWAGILFGWLRYARAGAVLAGILLIAGVLHLLAQQSLPGDPLYGLKRAEERVWLALTLDPVERRLVEETLAARRWEEYRALAQRRGSGTVTWEGQIEGSEGITWRIGGIPVEVFPETEIVGPVALGQRAVVTAFLGPEGGLIALQIRAISETPTPIPEPEATRMPAETPETPTPAPVQTRLSMRTPQPTSTLIPGPAPTATPSPPAPATPTLTPTPTPMRGSTPTPTPTPEDHDEGETVEWKGVLQAIAGSTWIIDGRAVQVTGNTKIHGDPRIGDRVEVKARRQPDGTLVALEIERED</sequence>
<dbReference type="Proteomes" id="UP000197025">
    <property type="component" value="Unassembled WGS sequence"/>
</dbReference>
<dbReference type="RefSeq" id="WP_143597522.1">
    <property type="nucleotide sequence ID" value="NZ_FYEK01000020.1"/>
</dbReference>
<organism evidence="5 6">
    <name type="scientific">Thermoflexus hugenholtzii JAD2</name>
    <dbReference type="NCBI Taxonomy" id="877466"/>
    <lineage>
        <taxon>Bacteria</taxon>
        <taxon>Bacillati</taxon>
        <taxon>Chloroflexota</taxon>
        <taxon>Thermoflexia</taxon>
        <taxon>Thermoflexales</taxon>
        <taxon>Thermoflexaceae</taxon>
        <taxon>Thermoflexus</taxon>
    </lineage>
</organism>